<evidence type="ECO:0000256" key="5">
    <source>
        <dbReference type="ARBA" id="ARBA00023125"/>
    </source>
</evidence>
<reference evidence="10" key="1">
    <citation type="submission" date="2018-02" db="EMBL/GenBank/DDBJ databases">
        <title>Genome sequence of Candidatus Liberibacter europaeus.</title>
        <authorList>
            <person name="Frampton R.A."/>
            <person name="Thompson S.M."/>
            <person name="David C."/>
            <person name="Addison S.M."/>
            <person name="Smith G.R."/>
        </authorList>
    </citation>
    <scope>NUCLEOTIDE SEQUENCE [LARGE SCALE GENOMIC DNA]</scope>
</reference>
<dbReference type="AlphaFoldDB" id="A0A2T4VWM2"/>
<evidence type="ECO:0000256" key="1">
    <source>
        <dbReference type="ARBA" id="ARBA00013860"/>
    </source>
</evidence>
<dbReference type="InterPro" id="IPR020603">
    <property type="entry name" value="MraZ_dom"/>
</dbReference>
<organism evidence="9 10">
    <name type="scientific">Candidatus Liberibacter europaeus</name>
    <dbReference type="NCBI Taxonomy" id="744859"/>
    <lineage>
        <taxon>Bacteria</taxon>
        <taxon>Pseudomonadati</taxon>
        <taxon>Pseudomonadota</taxon>
        <taxon>Alphaproteobacteria</taxon>
        <taxon>Hyphomicrobiales</taxon>
        <taxon>Rhizobiaceae</taxon>
        <taxon>Liberibacter</taxon>
    </lineage>
</organism>
<evidence type="ECO:0000256" key="7">
    <source>
        <dbReference type="HAMAP-Rule" id="MF_01008"/>
    </source>
</evidence>
<dbReference type="GO" id="GO:0003700">
    <property type="term" value="F:DNA-binding transcription factor activity"/>
    <property type="evidence" value="ECO:0007669"/>
    <property type="project" value="UniProtKB-UniRule"/>
</dbReference>
<dbReference type="GO" id="GO:0005737">
    <property type="term" value="C:cytoplasm"/>
    <property type="evidence" value="ECO:0007669"/>
    <property type="project" value="UniProtKB-UniRule"/>
</dbReference>
<dbReference type="InterPro" id="IPR007159">
    <property type="entry name" value="SpoVT-AbrB_dom"/>
</dbReference>
<comment type="subcellular location">
    <subcellularLocation>
        <location evidence="7">Cytoplasm</location>
        <location evidence="7">Nucleoid</location>
    </subcellularLocation>
</comment>
<evidence type="ECO:0000313" key="9">
    <source>
        <dbReference type="EMBL" id="PTL86167.1"/>
    </source>
</evidence>
<keyword evidence="3" id="KW-0677">Repeat</keyword>
<dbReference type="GO" id="GO:0009295">
    <property type="term" value="C:nucleoid"/>
    <property type="evidence" value="ECO:0007669"/>
    <property type="project" value="UniProtKB-SubCell"/>
</dbReference>
<keyword evidence="6 7" id="KW-0804">Transcription</keyword>
<dbReference type="Proteomes" id="UP000240811">
    <property type="component" value="Unassembled WGS sequence"/>
</dbReference>
<dbReference type="InterPro" id="IPR003444">
    <property type="entry name" value="MraZ"/>
</dbReference>
<dbReference type="CDD" id="cd16321">
    <property type="entry name" value="MraZ_C"/>
    <property type="match status" value="1"/>
</dbReference>
<dbReference type="HAMAP" id="MF_01008">
    <property type="entry name" value="MraZ"/>
    <property type="match status" value="1"/>
</dbReference>
<dbReference type="SUPFAM" id="SSF89447">
    <property type="entry name" value="AbrB/MazE/MraZ-like"/>
    <property type="match status" value="1"/>
</dbReference>
<gene>
    <name evidence="7" type="primary">mraZ</name>
    <name evidence="9" type="ORF">C4617_05215</name>
</gene>
<accession>A0A2T4VWM2</accession>
<comment type="similarity">
    <text evidence="7">Belongs to the MraZ family.</text>
</comment>
<evidence type="ECO:0000259" key="8">
    <source>
        <dbReference type="PROSITE" id="PS51740"/>
    </source>
</evidence>
<keyword evidence="5 7" id="KW-0238">DNA-binding</keyword>
<dbReference type="GO" id="GO:2000143">
    <property type="term" value="P:negative regulation of DNA-templated transcription initiation"/>
    <property type="evidence" value="ECO:0007669"/>
    <property type="project" value="TreeGrafter"/>
</dbReference>
<dbReference type="InterPro" id="IPR035642">
    <property type="entry name" value="MraZ_N"/>
</dbReference>
<protein>
    <recommendedName>
        <fullName evidence="1 7">Transcriptional regulator MraZ</fullName>
    </recommendedName>
</protein>
<dbReference type="InterPro" id="IPR035644">
    <property type="entry name" value="MraZ_C"/>
</dbReference>
<sequence length="145" mass="16972">MSRFLSNATKKIDSKGRISIPSIFRTILIERCINNLYCFQDFFFPAISVGDSELLERFEQKIEDNDPMSVKANQLSLLIHGGGIFLKMDNEGRIVIIDFIREFIGVKDEITFVGRGSYFQLWNPQTFQNMREESRRKYCLQETKQ</sequence>
<comment type="caution">
    <text evidence="9">The sequence shown here is derived from an EMBL/GenBank/DDBJ whole genome shotgun (WGS) entry which is preliminary data.</text>
</comment>
<dbReference type="NCBIfam" id="NF001477">
    <property type="entry name" value="PRK00326.2-4"/>
    <property type="match status" value="1"/>
</dbReference>
<feature type="domain" description="SpoVT-AbrB" evidence="8">
    <location>
        <begin position="83"/>
        <end position="126"/>
    </location>
</feature>
<evidence type="ECO:0000256" key="2">
    <source>
        <dbReference type="ARBA" id="ARBA00022490"/>
    </source>
</evidence>
<comment type="subunit">
    <text evidence="7">Forms oligomers.</text>
</comment>
<dbReference type="PROSITE" id="PS51740">
    <property type="entry name" value="SPOVT_ABRB"/>
    <property type="match status" value="1"/>
</dbReference>
<keyword evidence="4 7" id="KW-0805">Transcription regulation</keyword>
<evidence type="ECO:0000313" key="10">
    <source>
        <dbReference type="Proteomes" id="UP000240811"/>
    </source>
</evidence>
<dbReference type="PANTHER" id="PTHR34701">
    <property type="entry name" value="TRANSCRIPTIONAL REGULATOR MRAZ"/>
    <property type="match status" value="1"/>
</dbReference>
<dbReference type="EMBL" id="PSQJ01000007">
    <property type="protein sequence ID" value="PTL86167.1"/>
    <property type="molecule type" value="Genomic_DNA"/>
</dbReference>
<dbReference type="CDD" id="cd16320">
    <property type="entry name" value="MraZ_N"/>
    <property type="match status" value="1"/>
</dbReference>
<name>A0A2T4VWM2_9HYPH</name>
<dbReference type="Gene3D" id="3.40.1550.20">
    <property type="entry name" value="Transcriptional regulator MraZ domain"/>
    <property type="match status" value="1"/>
</dbReference>
<dbReference type="InterPro" id="IPR037914">
    <property type="entry name" value="SpoVT-AbrB_sf"/>
</dbReference>
<proteinExistence type="inferred from homology"/>
<dbReference type="Pfam" id="PF02381">
    <property type="entry name" value="MraZ"/>
    <property type="match status" value="1"/>
</dbReference>
<dbReference type="GO" id="GO:0000976">
    <property type="term" value="F:transcription cis-regulatory region binding"/>
    <property type="evidence" value="ECO:0007669"/>
    <property type="project" value="TreeGrafter"/>
</dbReference>
<keyword evidence="2 7" id="KW-0963">Cytoplasm</keyword>
<evidence type="ECO:0000256" key="3">
    <source>
        <dbReference type="ARBA" id="ARBA00022737"/>
    </source>
</evidence>
<evidence type="ECO:0000256" key="4">
    <source>
        <dbReference type="ARBA" id="ARBA00023015"/>
    </source>
</evidence>
<dbReference type="PANTHER" id="PTHR34701:SF1">
    <property type="entry name" value="TRANSCRIPTIONAL REGULATOR MRAZ"/>
    <property type="match status" value="1"/>
</dbReference>
<dbReference type="InterPro" id="IPR038619">
    <property type="entry name" value="MraZ_sf"/>
</dbReference>
<evidence type="ECO:0000256" key="6">
    <source>
        <dbReference type="ARBA" id="ARBA00023163"/>
    </source>
</evidence>